<accession>A0A2P6CBD0</accession>
<organism evidence="4 5">
    <name type="scientific">Polaribacter butkevichii</name>
    <dbReference type="NCBI Taxonomy" id="218490"/>
    <lineage>
        <taxon>Bacteria</taxon>
        <taxon>Pseudomonadati</taxon>
        <taxon>Bacteroidota</taxon>
        <taxon>Flavobacteriia</taxon>
        <taxon>Flavobacteriales</taxon>
        <taxon>Flavobacteriaceae</taxon>
    </lineage>
</organism>
<keyword evidence="5" id="KW-1185">Reference proteome</keyword>
<evidence type="ECO:0000313" key="4">
    <source>
        <dbReference type="EMBL" id="PQJ72197.1"/>
    </source>
</evidence>
<dbReference type="Pfam" id="PF10627">
    <property type="entry name" value="CsgE"/>
    <property type="match status" value="1"/>
</dbReference>
<dbReference type="Gene3D" id="2.60.40.2420">
    <property type="match status" value="1"/>
</dbReference>
<evidence type="ECO:0000313" key="5">
    <source>
        <dbReference type="Proteomes" id="UP000247345"/>
    </source>
</evidence>
<dbReference type="Proteomes" id="UP000247345">
    <property type="component" value="Unassembled WGS sequence"/>
</dbReference>
<proteinExistence type="predicted"/>
<reference evidence="4 5" key="1">
    <citation type="submission" date="2016-12" db="EMBL/GenBank/DDBJ databases">
        <title>Trade-off between light-utilization and light-protection in marine flavobacteria.</title>
        <authorList>
            <person name="Kumagai Y."/>
            <person name="Yoshizawa S."/>
            <person name="Kogure K."/>
            <person name="Iwasaki W."/>
        </authorList>
    </citation>
    <scope>NUCLEOTIDE SEQUENCE [LARGE SCALE GENOMIC DNA]</scope>
    <source>
        <strain evidence="4 5">KCTC 12100</strain>
    </source>
</reference>
<comment type="caution">
    <text evidence="4">The sequence shown here is derived from an EMBL/GenBank/DDBJ whole genome shotgun (WGS) entry which is preliminary data.</text>
</comment>
<keyword evidence="3" id="KW-0732">Signal</keyword>
<dbReference type="EMBL" id="MSCK01000001">
    <property type="protein sequence ID" value="PQJ72197.1"/>
    <property type="molecule type" value="Genomic_DNA"/>
</dbReference>
<comment type="function">
    <text evidence="1">May be involved in the biogenesis of curli organelles.</text>
</comment>
<evidence type="ECO:0000256" key="1">
    <source>
        <dbReference type="ARBA" id="ARBA00003989"/>
    </source>
</evidence>
<evidence type="ECO:0000256" key="3">
    <source>
        <dbReference type="ARBA" id="ARBA00022729"/>
    </source>
</evidence>
<dbReference type="AlphaFoldDB" id="A0A2P6CBD0"/>
<dbReference type="InterPro" id="IPR018900">
    <property type="entry name" value="Curli_CsgE"/>
</dbReference>
<evidence type="ECO:0000256" key="2">
    <source>
        <dbReference type="ARBA" id="ARBA00014024"/>
    </source>
</evidence>
<dbReference type="InterPro" id="IPR053722">
    <property type="entry name" value="Curli_assembly_CsgC/AgfC"/>
</dbReference>
<protein>
    <recommendedName>
        <fullName evidence="2">Curli production assembly/transport component CsgE</fullName>
    </recommendedName>
</protein>
<gene>
    <name evidence="4" type="ORF">BTO14_02560</name>
</gene>
<name>A0A2P6CBD0_9FLAO</name>
<sequence>MSFLSAQEFGDYKVKGSINLTRGDEFLTLRAQVLNEESFFIDDLNYNFVLLKKGGLGNLSKNNQSNDFSLKPNEEKQLSVFQINLKKEEELKVYLFVKYKDKLIDRDTLFLFSNEKKTIAKEVNEEQYLIKGIVIDEAMTKIGRDFHDFFYKEYLVTGKNYPFIIKVVEKPAMGRSSILSVEVDRKKIHEFFARPEEEYLKNNVLMAMRKLRVYSQQRKTTFSNKI</sequence>